<dbReference type="OrthoDB" id="206565at2759"/>
<accession>A0A210Q925</accession>
<protein>
    <recommendedName>
        <fullName evidence="6">DNA repair protein RAD52 homolog</fullName>
    </recommendedName>
</protein>
<evidence type="ECO:0000256" key="4">
    <source>
        <dbReference type="ARBA" id="ARBA00023204"/>
    </source>
</evidence>
<evidence type="ECO:0000256" key="5">
    <source>
        <dbReference type="ARBA" id="ARBA00053354"/>
    </source>
</evidence>
<dbReference type="FunFam" id="3.30.390.80:FF:000001">
    <property type="entry name" value="DNA repair protein RAD52 homolog"/>
    <property type="match status" value="1"/>
</dbReference>
<feature type="region of interest" description="Disordered" evidence="7">
    <location>
        <begin position="353"/>
        <end position="420"/>
    </location>
</feature>
<evidence type="ECO:0000256" key="6">
    <source>
        <dbReference type="ARBA" id="ARBA00073403"/>
    </source>
</evidence>
<dbReference type="InterPro" id="IPR004585">
    <property type="entry name" value="DNA_recomb/repair_Rad52"/>
</dbReference>
<feature type="compositionally biased region" description="Polar residues" evidence="7">
    <location>
        <begin position="462"/>
        <end position="482"/>
    </location>
</feature>
<feature type="region of interest" description="Disordered" evidence="7">
    <location>
        <begin position="440"/>
        <end position="494"/>
    </location>
</feature>
<feature type="compositionally biased region" description="Polar residues" evidence="7">
    <location>
        <begin position="277"/>
        <end position="295"/>
    </location>
</feature>
<feature type="region of interest" description="Disordered" evidence="7">
    <location>
        <begin position="194"/>
        <end position="258"/>
    </location>
</feature>
<dbReference type="AlphaFoldDB" id="A0A210Q925"/>
<dbReference type="InterPro" id="IPR042525">
    <property type="entry name" value="Rad52_Rad59_Rad22_sf"/>
</dbReference>
<dbReference type="InterPro" id="IPR041247">
    <property type="entry name" value="Rad52_fam"/>
</dbReference>
<keyword evidence="9" id="KW-1185">Reference proteome</keyword>
<feature type="compositionally biased region" description="Polar residues" evidence="7">
    <location>
        <begin position="231"/>
        <end position="258"/>
    </location>
</feature>
<evidence type="ECO:0000256" key="3">
    <source>
        <dbReference type="ARBA" id="ARBA00023172"/>
    </source>
</evidence>
<sequence length="528" mass="58151">MTSTKEDDNNSSGFGQRDFSTEEYQAIQNALRQRLGPEFISQRAGAGGQRLAYIEGWRLINLANETFGFNGWSHTITNQTVDFVDQYNGRFYVGVSAFIKVKLKDGVFHEDIGYGVSEGMKSKALSIEKARKEAVTDGLKRALKSFGNSLGNCLGDKDYLKCINKASKPTPQTYEMAHMKHTDIDVDISKVRRSGHMGAEQGRRTWGTVTPLLPQADSGIGPQSDTREITHSTTGSSREATTHSGPSSTNSGRSTKSEWTPAELVFDATEASTCQAASVHQMSTRRGSLPANQNKGPLLPPSGESSGQSSTNHRRTLSVQLVDPQYGDNKEDEKMRNERIYRQRQKQIEFQQKLKNQVQSSDQTTLNNIGPPMAASTPAYPLGPPISTSSPKPNIGKRRGQLGSTSRPQSNSDQLDGDNKDQLLVEDGNFEDAELWSQSLDLENIEPMEGANTGKEDKGLNRSRTIYSNNRKTRTPSKQSGNSGLGTPKDVTLNRHFPVTKAALLRKIPGPNPIDDYNGIQKRRRVDV</sequence>
<dbReference type="GO" id="GO:0000730">
    <property type="term" value="P:DNA recombinase assembly"/>
    <property type="evidence" value="ECO:0007669"/>
    <property type="project" value="InterPro"/>
</dbReference>
<name>A0A210Q925_MIZYE</name>
<dbReference type="NCBIfam" id="TIGR00607">
    <property type="entry name" value="rad52"/>
    <property type="match status" value="1"/>
</dbReference>
<dbReference type="GO" id="GO:0006312">
    <property type="term" value="P:mitotic recombination"/>
    <property type="evidence" value="ECO:0007669"/>
    <property type="project" value="TreeGrafter"/>
</dbReference>
<feature type="compositionally biased region" description="Polar residues" evidence="7">
    <location>
        <begin position="402"/>
        <end position="414"/>
    </location>
</feature>
<dbReference type="Proteomes" id="UP000242188">
    <property type="component" value="Unassembled WGS sequence"/>
</dbReference>
<dbReference type="PANTHER" id="PTHR12132:SF1">
    <property type="entry name" value="DNA REPAIR PROTEIN RAD52 HOMOLOG"/>
    <property type="match status" value="1"/>
</dbReference>
<organism evidence="8 9">
    <name type="scientific">Mizuhopecten yessoensis</name>
    <name type="common">Japanese scallop</name>
    <name type="synonym">Patinopecten yessoensis</name>
    <dbReference type="NCBI Taxonomy" id="6573"/>
    <lineage>
        <taxon>Eukaryota</taxon>
        <taxon>Metazoa</taxon>
        <taxon>Spiralia</taxon>
        <taxon>Lophotrochozoa</taxon>
        <taxon>Mollusca</taxon>
        <taxon>Bivalvia</taxon>
        <taxon>Autobranchia</taxon>
        <taxon>Pteriomorphia</taxon>
        <taxon>Pectinida</taxon>
        <taxon>Pectinoidea</taxon>
        <taxon>Pectinidae</taxon>
        <taxon>Mizuhopecten</taxon>
    </lineage>
</organism>
<dbReference type="Gene3D" id="3.30.390.80">
    <property type="entry name" value="DNA repair protein Rad52/59/22"/>
    <property type="match status" value="1"/>
</dbReference>
<keyword evidence="2" id="KW-0227">DNA damage</keyword>
<keyword evidence="3" id="KW-0233">DNA recombination</keyword>
<feature type="compositionally biased region" description="Polar residues" evidence="7">
    <location>
        <begin position="353"/>
        <end position="368"/>
    </location>
</feature>
<dbReference type="EMBL" id="NEDP02004538">
    <property type="protein sequence ID" value="OWF45252.1"/>
    <property type="molecule type" value="Genomic_DNA"/>
</dbReference>
<dbReference type="Pfam" id="PF04098">
    <property type="entry name" value="Rad52_Rad22"/>
    <property type="match status" value="1"/>
</dbReference>
<evidence type="ECO:0000256" key="1">
    <source>
        <dbReference type="ARBA" id="ARBA00006638"/>
    </source>
</evidence>
<dbReference type="SUPFAM" id="SSF54768">
    <property type="entry name" value="dsRNA-binding domain-like"/>
    <property type="match status" value="1"/>
</dbReference>
<evidence type="ECO:0000256" key="2">
    <source>
        <dbReference type="ARBA" id="ARBA00022763"/>
    </source>
</evidence>
<comment type="function">
    <text evidence="5">Involved in double-stranded break repair. Plays a central role in genetic recombination and DNA repair by promoting the annealing of complementary single-stranded DNA and by stimulation of the RAD51 recombinase.</text>
</comment>
<reference evidence="8 9" key="1">
    <citation type="journal article" date="2017" name="Nat. Ecol. Evol.">
        <title>Scallop genome provides insights into evolution of bilaterian karyotype and development.</title>
        <authorList>
            <person name="Wang S."/>
            <person name="Zhang J."/>
            <person name="Jiao W."/>
            <person name="Li J."/>
            <person name="Xun X."/>
            <person name="Sun Y."/>
            <person name="Guo X."/>
            <person name="Huan P."/>
            <person name="Dong B."/>
            <person name="Zhang L."/>
            <person name="Hu X."/>
            <person name="Sun X."/>
            <person name="Wang J."/>
            <person name="Zhao C."/>
            <person name="Wang Y."/>
            <person name="Wang D."/>
            <person name="Huang X."/>
            <person name="Wang R."/>
            <person name="Lv J."/>
            <person name="Li Y."/>
            <person name="Zhang Z."/>
            <person name="Liu B."/>
            <person name="Lu W."/>
            <person name="Hui Y."/>
            <person name="Liang J."/>
            <person name="Zhou Z."/>
            <person name="Hou R."/>
            <person name="Li X."/>
            <person name="Liu Y."/>
            <person name="Li H."/>
            <person name="Ning X."/>
            <person name="Lin Y."/>
            <person name="Zhao L."/>
            <person name="Xing Q."/>
            <person name="Dou J."/>
            <person name="Li Y."/>
            <person name="Mao J."/>
            <person name="Guo H."/>
            <person name="Dou H."/>
            <person name="Li T."/>
            <person name="Mu C."/>
            <person name="Jiang W."/>
            <person name="Fu Q."/>
            <person name="Fu X."/>
            <person name="Miao Y."/>
            <person name="Liu J."/>
            <person name="Yu Q."/>
            <person name="Li R."/>
            <person name="Liao H."/>
            <person name="Li X."/>
            <person name="Kong Y."/>
            <person name="Jiang Z."/>
            <person name="Chourrout D."/>
            <person name="Li R."/>
            <person name="Bao Z."/>
        </authorList>
    </citation>
    <scope>NUCLEOTIDE SEQUENCE [LARGE SCALE GENOMIC DNA]</scope>
    <source>
        <strain evidence="8 9">PY_sf001</strain>
    </source>
</reference>
<gene>
    <name evidence="8" type="ORF">KP79_PYT11275</name>
</gene>
<evidence type="ECO:0000313" key="8">
    <source>
        <dbReference type="EMBL" id="OWF45252.1"/>
    </source>
</evidence>
<keyword evidence="4" id="KW-0234">DNA repair</keyword>
<proteinExistence type="inferred from homology"/>
<dbReference type="PANTHER" id="PTHR12132">
    <property type="entry name" value="DNA REPAIR AND RECOMBINATION PROTEIN RAD52, RAD59"/>
    <property type="match status" value="1"/>
</dbReference>
<dbReference type="GO" id="GO:0005634">
    <property type="term" value="C:nucleus"/>
    <property type="evidence" value="ECO:0007669"/>
    <property type="project" value="InterPro"/>
</dbReference>
<comment type="similarity">
    <text evidence="1">Belongs to the RAD52 family.</text>
</comment>
<comment type="caution">
    <text evidence="8">The sequence shown here is derived from an EMBL/GenBank/DDBJ whole genome shotgun (WGS) entry which is preliminary data.</text>
</comment>
<dbReference type="STRING" id="6573.A0A210Q925"/>
<evidence type="ECO:0000256" key="7">
    <source>
        <dbReference type="SAM" id="MobiDB-lite"/>
    </source>
</evidence>
<feature type="region of interest" description="Disordered" evidence="7">
    <location>
        <begin position="277"/>
        <end position="336"/>
    </location>
</feature>
<evidence type="ECO:0000313" key="9">
    <source>
        <dbReference type="Proteomes" id="UP000242188"/>
    </source>
</evidence>
<dbReference type="InterPro" id="IPR007232">
    <property type="entry name" value="Rad52_Rad59_Rad22"/>
</dbReference>
<dbReference type="GO" id="GO:0010792">
    <property type="term" value="P:DNA double-strand break processing involved in repair via single-strand annealing"/>
    <property type="evidence" value="ECO:0007669"/>
    <property type="project" value="UniProtKB-ARBA"/>
</dbReference>